<keyword evidence="1" id="KW-0472">Membrane</keyword>
<dbReference type="Gene3D" id="1.20.144.10">
    <property type="entry name" value="Phosphatidic acid phosphatase type 2/haloperoxidase"/>
    <property type="match status" value="1"/>
</dbReference>
<evidence type="ECO:0000313" key="4">
    <source>
        <dbReference type="Proteomes" id="UP001364156"/>
    </source>
</evidence>
<keyword evidence="4" id="KW-1185">Reference proteome</keyword>
<evidence type="ECO:0000259" key="2">
    <source>
        <dbReference type="SMART" id="SM00014"/>
    </source>
</evidence>
<name>A0ABZ2HL51_9RHOB</name>
<dbReference type="EMBL" id="CP146069">
    <property type="protein sequence ID" value="WWR47316.1"/>
    <property type="molecule type" value="Genomic_DNA"/>
</dbReference>
<feature type="transmembrane region" description="Helical" evidence="1">
    <location>
        <begin position="160"/>
        <end position="178"/>
    </location>
</feature>
<feature type="domain" description="Phosphatidic acid phosphatase type 2/haloperoxidase" evidence="2">
    <location>
        <begin position="59"/>
        <end position="175"/>
    </location>
</feature>
<protein>
    <submittedName>
        <fullName evidence="3">Phosphatase PAP2 family protein</fullName>
    </submittedName>
</protein>
<reference evidence="3 4" key="1">
    <citation type="submission" date="2023-10" db="EMBL/GenBank/DDBJ databases">
        <title>Roseovarius strain S88 nov., isolated from a marine algae.</title>
        <authorList>
            <person name="Lee M.W."/>
            <person name="Lee J.K."/>
            <person name="Kim J.M."/>
            <person name="Choi D.G."/>
            <person name="Baek J.H."/>
            <person name="Bayburt H."/>
            <person name="Jung J.J."/>
            <person name="Han D.M."/>
            <person name="Jeon C.O."/>
        </authorList>
    </citation>
    <scope>NUCLEOTIDE SEQUENCE [LARGE SCALE GENOMIC DNA]</scope>
    <source>
        <strain evidence="3 4">S88</strain>
    </source>
</reference>
<sequence>MDYEILRALNAWAASNSGVSWTFFLFTREVLKNLLPIVLFWGLWFSFDAETRQTAREKLVGVLLIGAIAIGVARGLATVLPFRTRPMHDPDAGISIMGWLNTSLLEEWSAFPSDHAVLFFALAVGLFQVSKRAGVVALLHAGLIVCLPRVAVGLHWPSDIAVGILIGIALSVLLFRPVQALVHKSGLVPFFEAREAIGYPLLFLATYELSRMFHSVRQVMQFVWE</sequence>
<feature type="transmembrane region" description="Helical" evidence="1">
    <location>
        <begin position="30"/>
        <end position="47"/>
    </location>
</feature>
<feature type="transmembrane region" description="Helical" evidence="1">
    <location>
        <begin position="108"/>
        <end position="127"/>
    </location>
</feature>
<dbReference type="RefSeq" id="WP_338550144.1">
    <property type="nucleotide sequence ID" value="NZ_CP146069.1"/>
</dbReference>
<dbReference type="InterPro" id="IPR036938">
    <property type="entry name" value="PAP2/HPO_sf"/>
</dbReference>
<evidence type="ECO:0000256" key="1">
    <source>
        <dbReference type="SAM" id="Phobius"/>
    </source>
</evidence>
<dbReference type="InterPro" id="IPR000326">
    <property type="entry name" value="PAP2/HPO"/>
</dbReference>
<organism evidence="3 4">
    <name type="scientific">Roseovarius phycicola</name>
    <dbReference type="NCBI Taxonomy" id="3080976"/>
    <lineage>
        <taxon>Bacteria</taxon>
        <taxon>Pseudomonadati</taxon>
        <taxon>Pseudomonadota</taxon>
        <taxon>Alphaproteobacteria</taxon>
        <taxon>Rhodobacterales</taxon>
        <taxon>Roseobacteraceae</taxon>
        <taxon>Roseovarius</taxon>
    </lineage>
</organism>
<feature type="transmembrane region" description="Helical" evidence="1">
    <location>
        <begin position="134"/>
        <end position="154"/>
    </location>
</feature>
<dbReference type="Proteomes" id="UP001364156">
    <property type="component" value="Chromosome"/>
</dbReference>
<keyword evidence="1" id="KW-1133">Transmembrane helix</keyword>
<proteinExistence type="predicted"/>
<gene>
    <name evidence="3" type="ORF">RZ517_03810</name>
</gene>
<keyword evidence="1" id="KW-0812">Transmembrane</keyword>
<feature type="transmembrane region" description="Helical" evidence="1">
    <location>
        <begin position="59"/>
        <end position="80"/>
    </location>
</feature>
<accession>A0ABZ2HL51</accession>
<evidence type="ECO:0000313" key="3">
    <source>
        <dbReference type="EMBL" id="WWR47316.1"/>
    </source>
</evidence>
<dbReference type="SMART" id="SM00014">
    <property type="entry name" value="acidPPc"/>
    <property type="match status" value="1"/>
</dbReference>
<dbReference type="SUPFAM" id="SSF48317">
    <property type="entry name" value="Acid phosphatase/Vanadium-dependent haloperoxidase"/>
    <property type="match status" value="1"/>
</dbReference>
<dbReference type="Pfam" id="PF01569">
    <property type="entry name" value="PAP2"/>
    <property type="match status" value="1"/>
</dbReference>